<dbReference type="EMBL" id="JACRJB010000052">
    <property type="protein sequence ID" value="MBI5131262.1"/>
    <property type="molecule type" value="Genomic_DNA"/>
</dbReference>
<dbReference type="Pfam" id="PF01636">
    <property type="entry name" value="APH"/>
    <property type="match status" value="1"/>
</dbReference>
<dbReference type="SUPFAM" id="SSF56112">
    <property type="entry name" value="Protein kinase-like (PK-like)"/>
    <property type="match status" value="1"/>
</dbReference>
<feature type="domain" description="Aminoglycoside phosphotransferase" evidence="1">
    <location>
        <begin position="214"/>
        <end position="318"/>
    </location>
</feature>
<comment type="caution">
    <text evidence="2">The sequence shown here is derived from an EMBL/GenBank/DDBJ whole genome shotgun (WGS) entry which is preliminary data.</text>
</comment>
<dbReference type="InterPro" id="IPR011009">
    <property type="entry name" value="Kinase-like_dom_sf"/>
</dbReference>
<accession>A0A933RZX8</accession>
<protein>
    <submittedName>
        <fullName evidence="2">Phosphotransferase</fullName>
    </submittedName>
</protein>
<evidence type="ECO:0000313" key="3">
    <source>
        <dbReference type="Proteomes" id="UP000782519"/>
    </source>
</evidence>
<proteinExistence type="predicted"/>
<name>A0A933RZX8_RHOPL</name>
<gene>
    <name evidence="2" type="ORF">HZA66_17630</name>
</gene>
<reference evidence="2" key="1">
    <citation type="submission" date="2020-07" db="EMBL/GenBank/DDBJ databases">
        <title>Huge and variable diversity of episymbiotic CPR bacteria and DPANN archaea in groundwater ecosystems.</title>
        <authorList>
            <person name="He C.Y."/>
            <person name="Keren R."/>
            <person name="Whittaker M."/>
            <person name="Farag I.F."/>
            <person name="Doudna J."/>
            <person name="Cate J.H.D."/>
            <person name="Banfield J.F."/>
        </authorList>
    </citation>
    <scope>NUCLEOTIDE SEQUENCE</scope>
    <source>
        <strain evidence="2">NC_groundwater_1818_Pr3_B-0.1um_66_35</strain>
    </source>
</reference>
<evidence type="ECO:0000313" key="2">
    <source>
        <dbReference type="EMBL" id="MBI5131262.1"/>
    </source>
</evidence>
<dbReference type="AlphaFoldDB" id="A0A933RZX8"/>
<evidence type="ECO:0000259" key="1">
    <source>
        <dbReference type="Pfam" id="PF01636"/>
    </source>
</evidence>
<organism evidence="2 3">
    <name type="scientific">Rhodopseudomonas palustris</name>
    <dbReference type="NCBI Taxonomy" id="1076"/>
    <lineage>
        <taxon>Bacteria</taxon>
        <taxon>Pseudomonadati</taxon>
        <taxon>Pseudomonadota</taxon>
        <taxon>Alphaproteobacteria</taxon>
        <taxon>Hyphomicrobiales</taxon>
        <taxon>Nitrobacteraceae</taxon>
        <taxon>Rhodopseudomonas</taxon>
    </lineage>
</organism>
<dbReference type="Proteomes" id="UP000782519">
    <property type="component" value="Unassembled WGS sequence"/>
</dbReference>
<dbReference type="InterPro" id="IPR002575">
    <property type="entry name" value="Aminoglycoside_PTrfase"/>
</dbReference>
<sequence length="434" mass="49393">MADELTEWLARETRAILNNENPSNRYAASPISSGGSASSFERQIADQLVAEALENGLSVGKVRIEDIPLRGGNTADRVAKLNLSLPFVFKMDVNSRKLADEGRTVRLIKTDERLPSLFKDAWPNIFAVRSEAPFAYLMEYFPKEEGWISLEDRLYPEPSDLKARDRKSDSAEADPQFFQSEVPRWMARILDVLFSGWTASVDQRSSPRLEEDYLGRIASRLESAEDKDDRFRSQPLEITSPAVERLELRPWREYVSILERNHDRLLAMTPPFRTVVHGDPNPGNLLLKITPSEVAVRMIDPKEWYWGDYLFDIAKITHFLQATGPVEKPALGSTSPTVAYSKTAAGGRFEYSYATPLWTERAVSMCLERVRQFAKQHGDTQWLERYELAMASNLLGLPIGRLNSKKAPRADSAMILYCEGLLWLDQLCKRWENA</sequence>
<dbReference type="Gene3D" id="3.90.1200.10">
    <property type="match status" value="1"/>
</dbReference>